<protein>
    <submittedName>
        <fullName evidence="2">Alkylhydroperoxidase AhpD family core domain</fullName>
    </submittedName>
</protein>
<keyword evidence="3" id="KW-1185">Reference proteome</keyword>
<dbReference type="Gene3D" id="1.20.1290.10">
    <property type="entry name" value="AhpD-like"/>
    <property type="match status" value="1"/>
</dbReference>
<dbReference type="InterPro" id="IPR004675">
    <property type="entry name" value="AhpD_core"/>
</dbReference>
<dbReference type="EMBL" id="JMIY01000002">
    <property type="protein sequence ID" value="KCZ72714.1"/>
    <property type="molecule type" value="Genomic_DNA"/>
</dbReference>
<dbReference type="GO" id="GO:0051920">
    <property type="term" value="F:peroxiredoxin activity"/>
    <property type="evidence" value="ECO:0007669"/>
    <property type="project" value="InterPro"/>
</dbReference>
<name>A0A062VAE9_9EURY</name>
<gene>
    <name evidence="2" type="ORF">ANME2D_01146</name>
</gene>
<keyword evidence="2" id="KW-0560">Oxidoreductase</keyword>
<proteinExistence type="predicted"/>
<reference evidence="2 3" key="1">
    <citation type="journal article" date="2013" name="Nature">
        <title>Anaerobic oxidation of methane coupled to nitrate reduction in a novel archaeal lineage.</title>
        <authorList>
            <person name="Haroon M.F."/>
            <person name="Hu S."/>
            <person name="Shi Y."/>
            <person name="Imelfort M."/>
            <person name="Keller J."/>
            <person name="Hugenholtz P."/>
            <person name="Yuan Z."/>
            <person name="Tyson G.W."/>
        </authorList>
    </citation>
    <scope>NUCLEOTIDE SEQUENCE [LARGE SCALE GENOMIC DNA]</scope>
    <source>
        <strain evidence="2 3">ANME-2d</strain>
    </source>
</reference>
<organism evidence="2 3">
    <name type="scientific">Candidatus Methanoperedens nitratireducens</name>
    <dbReference type="NCBI Taxonomy" id="1392998"/>
    <lineage>
        <taxon>Archaea</taxon>
        <taxon>Methanobacteriati</taxon>
        <taxon>Methanobacteriota</taxon>
        <taxon>Stenosarchaea group</taxon>
        <taxon>Methanomicrobia</taxon>
        <taxon>Methanosarcinales</taxon>
        <taxon>ANME-2 cluster</taxon>
        <taxon>Candidatus Methanoperedentaceae</taxon>
        <taxon>Candidatus Methanoperedens</taxon>
    </lineage>
</organism>
<accession>A0A062VAE9</accession>
<dbReference type="InterPro" id="IPR029032">
    <property type="entry name" value="AhpD-like"/>
</dbReference>
<dbReference type="RefSeq" id="WP_048089683.1">
    <property type="nucleotide sequence ID" value="NZ_JMIY01000002.1"/>
</dbReference>
<dbReference type="SUPFAM" id="SSF69118">
    <property type="entry name" value="AhpD-like"/>
    <property type="match status" value="1"/>
</dbReference>
<dbReference type="Proteomes" id="UP000027153">
    <property type="component" value="Unassembled WGS sequence"/>
</dbReference>
<dbReference type="Pfam" id="PF02627">
    <property type="entry name" value="CMD"/>
    <property type="match status" value="1"/>
</dbReference>
<dbReference type="PANTHER" id="PTHR33930">
    <property type="entry name" value="ALKYL HYDROPEROXIDE REDUCTASE AHPD"/>
    <property type="match status" value="1"/>
</dbReference>
<dbReference type="OrthoDB" id="111898at2157"/>
<evidence type="ECO:0000313" key="3">
    <source>
        <dbReference type="Proteomes" id="UP000027153"/>
    </source>
</evidence>
<comment type="caution">
    <text evidence="2">The sequence shown here is derived from an EMBL/GenBank/DDBJ whole genome shotgun (WGS) entry which is preliminary data.</text>
</comment>
<dbReference type="AlphaFoldDB" id="A0A062VAE9"/>
<evidence type="ECO:0000313" key="2">
    <source>
        <dbReference type="EMBL" id="KCZ72714.1"/>
    </source>
</evidence>
<evidence type="ECO:0000259" key="1">
    <source>
        <dbReference type="Pfam" id="PF02627"/>
    </source>
</evidence>
<dbReference type="PANTHER" id="PTHR33930:SF2">
    <property type="entry name" value="BLR3452 PROTEIN"/>
    <property type="match status" value="1"/>
</dbReference>
<sequence>MGEYEDTLRDIEKNLGMVPGFVKNVPEDTVVQHWPLFKKYTLGESKIPAKYRELMGLAVAANAKCPYCQLFHKTAAKLRGATDEELAETGFLASYFAAWGDIMHAQDYDYDTFSRELQQITEHLRKEPLLRRVVIR</sequence>
<dbReference type="NCBIfam" id="TIGR00778">
    <property type="entry name" value="ahpD_dom"/>
    <property type="match status" value="1"/>
</dbReference>
<keyword evidence="2" id="KW-0575">Peroxidase</keyword>
<dbReference type="InterPro" id="IPR003779">
    <property type="entry name" value="CMD-like"/>
</dbReference>
<feature type="domain" description="Carboxymuconolactone decarboxylase-like" evidence="1">
    <location>
        <begin position="34"/>
        <end position="105"/>
    </location>
</feature>